<comment type="caution">
    <text evidence="9">The sequence shown here is derived from an EMBL/GenBank/DDBJ whole genome shotgun (WGS) entry which is preliminary data.</text>
</comment>
<name>A0A9P4HX50_9PEZI</name>
<feature type="domain" description="GST C-terminal" evidence="8">
    <location>
        <begin position="93"/>
        <end position="220"/>
    </location>
</feature>
<comment type="catalytic activity">
    <reaction evidence="4">
        <text>RX + glutathione = an S-substituted glutathione + a halide anion + H(+)</text>
        <dbReference type="Rhea" id="RHEA:16437"/>
        <dbReference type="ChEBI" id="CHEBI:15378"/>
        <dbReference type="ChEBI" id="CHEBI:16042"/>
        <dbReference type="ChEBI" id="CHEBI:17792"/>
        <dbReference type="ChEBI" id="CHEBI:57925"/>
        <dbReference type="ChEBI" id="CHEBI:90779"/>
        <dbReference type="EC" id="2.5.1.18"/>
    </reaction>
</comment>
<keyword evidence="3" id="KW-0808">Transferase</keyword>
<accession>A0A9P4HX50</accession>
<evidence type="ECO:0000256" key="4">
    <source>
        <dbReference type="ARBA" id="ARBA00047960"/>
    </source>
</evidence>
<dbReference type="EMBL" id="ML978718">
    <property type="protein sequence ID" value="KAF2088017.1"/>
    <property type="molecule type" value="Genomic_DNA"/>
</dbReference>
<feature type="domain" description="GST N-terminal" evidence="7">
    <location>
        <begin position="6"/>
        <end position="87"/>
    </location>
</feature>
<comment type="similarity">
    <text evidence="1 6">Belongs to the GST superfamily.</text>
</comment>
<gene>
    <name evidence="9" type="ORF">K490DRAFT_56581</name>
</gene>
<dbReference type="OrthoDB" id="422574at2759"/>
<dbReference type="InterPro" id="IPR040079">
    <property type="entry name" value="Glutathione_S-Trfase"/>
</dbReference>
<organism evidence="9 10">
    <name type="scientific">Saccharata proteae CBS 121410</name>
    <dbReference type="NCBI Taxonomy" id="1314787"/>
    <lineage>
        <taxon>Eukaryota</taxon>
        <taxon>Fungi</taxon>
        <taxon>Dikarya</taxon>
        <taxon>Ascomycota</taxon>
        <taxon>Pezizomycotina</taxon>
        <taxon>Dothideomycetes</taxon>
        <taxon>Dothideomycetes incertae sedis</taxon>
        <taxon>Botryosphaeriales</taxon>
        <taxon>Saccharataceae</taxon>
        <taxon>Saccharata</taxon>
    </lineage>
</organism>
<dbReference type="SUPFAM" id="SSF47616">
    <property type="entry name" value="GST C-terminal domain-like"/>
    <property type="match status" value="1"/>
</dbReference>
<dbReference type="Gene3D" id="1.20.1050.10">
    <property type="match status" value="1"/>
</dbReference>
<dbReference type="PANTHER" id="PTHR44051:SF3">
    <property type="entry name" value="TRANSCRIPTIONAL REGULATOR URE2"/>
    <property type="match status" value="1"/>
</dbReference>
<evidence type="ECO:0000256" key="1">
    <source>
        <dbReference type="ARBA" id="ARBA00007409"/>
    </source>
</evidence>
<dbReference type="GO" id="GO:0004364">
    <property type="term" value="F:glutathione transferase activity"/>
    <property type="evidence" value="ECO:0007669"/>
    <property type="project" value="UniProtKB-EC"/>
</dbReference>
<dbReference type="SFLD" id="SFLDG01151">
    <property type="entry name" value="Main.2:_Nu-like"/>
    <property type="match status" value="1"/>
</dbReference>
<sequence>MSSSVKPIKLYSHASGPNPWKVAMLLEELHVPYETQFMDFAELKKEPYVSLNPNGRVPSIEDPNTGIVLAESGAILQYLVDTYDKEGKFHYLSGPEYYKQLQWLHYQMSGQGPYFGQKAWFSNFHHEKLASPQERYAAEISRVLGVIDAHLSKQGTEYLVGDKFTYADLAWASWNSLLGWLVPDLDVKKEFPTFDAWNQRILGRAAIKKVLEDKAKANAQ</sequence>
<dbReference type="Pfam" id="PF00043">
    <property type="entry name" value="GST_C"/>
    <property type="match status" value="1"/>
</dbReference>
<dbReference type="PROSITE" id="PS50404">
    <property type="entry name" value="GST_NTER"/>
    <property type="match status" value="1"/>
</dbReference>
<evidence type="ECO:0000256" key="2">
    <source>
        <dbReference type="ARBA" id="ARBA00012452"/>
    </source>
</evidence>
<dbReference type="FunFam" id="1.20.1050.130:FF:000016">
    <property type="entry name" value="Glutathione S-transferase 1"/>
    <property type="match status" value="1"/>
</dbReference>
<dbReference type="InterPro" id="IPR036249">
    <property type="entry name" value="Thioredoxin-like_sf"/>
</dbReference>
<dbReference type="EC" id="2.5.1.18" evidence="2"/>
<protein>
    <recommendedName>
        <fullName evidence="2">glutathione transferase</fullName>
        <ecNumber evidence="2">2.5.1.18</ecNumber>
    </recommendedName>
</protein>
<evidence type="ECO:0000256" key="3">
    <source>
        <dbReference type="ARBA" id="ARBA00022679"/>
    </source>
</evidence>
<evidence type="ECO:0000256" key="5">
    <source>
        <dbReference type="ARBA" id="ARBA00060024"/>
    </source>
</evidence>
<dbReference type="InterPro" id="IPR010987">
    <property type="entry name" value="Glutathione-S-Trfase_C-like"/>
</dbReference>
<dbReference type="CDD" id="cd03048">
    <property type="entry name" value="GST_N_Ure2p_like"/>
    <property type="match status" value="1"/>
</dbReference>
<dbReference type="SFLD" id="SFLDS00019">
    <property type="entry name" value="Glutathione_Transferase_(cytos"/>
    <property type="match status" value="1"/>
</dbReference>
<dbReference type="GO" id="GO:0005634">
    <property type="term" value="C:nucleus"/>
    <property type="evidence" value="ECO:0007669"/>
    <property type="project" value="UniProtKB-ARBA"/>
</dbReference>
<keyword evidence="10" id="KW-1185">Reference proteome</keyword>
<dbReference type="GO" id="GO:0005737">
    <property type="term" value="C:cytoplasm"/>
    <property type="evidence" value="ECO:0007669"/>
    <property type="project" value="UniProtKB-ARBA"/>
</dbReference>
<reference evidence="9" key="1">
    <citation type="journal article" date="2020" name="Stud. Mycol.">
        <title>101 Dothideomycetes genomes: a test case for predicting lifestyles and emergence of pathogens.</title>
        <authorList>
            <person name="Haridas S."/>
            <person name="Albert R."/>
            <person name="Binder M."/>
            <person name="Bloem J."/>
            <person name="Labutti K."/>
            <person name="Salamov A."/>
            <person name="Andreopoulos B."/>
            <person name="Baker S."/>
            <person name="Barry K."/>
            <person name="Bills G."/>
            <person name="Bluhm B."/>
            <person name="Cannon C."/>
            <person name="Castanera R."/>
            <person name="Culley D."/>
            <person name="Daum C."/>
            <person name="Ezra D."/>
            <person name="Gonzalez J."/>
            <person name="Henrissat B."/>
            <person name="Kuo A."/>
            <person name="Liang C."/>
            <person name="Lipzen A."/>
            <person name="Lutzoni F."/>
            <person name="Magnuson J."/>
            <person name="Mondo S."/>
            <person name="Nolan M."/>
            <person name="Ohm R."/>
            <person name="Pangilinan J."/>
            <person name="Park H.-J."/>
            <person name="Ramirez L."/>
            <person name="Alfaro M."/>
            <person name="Sun H."/>
            <person name="Tritt A."/>
            <person name="Yoshinaga Y."/>
            <person name="Zwiers L.-H."/>
            <person name="Turgeon B."/>
            <person name="Goodwin S."/>
            <person name="Spatafora J."/>
            <person name="Crous P."/>
            <person name="Grigoriev I."/>
        </authorList>
    </citation>
    <scope>NUCLEOTIDE SEQUENCE</scope>
    <source>
        <strain evidence="9">CBS 121410</strain>
    </source>
</reference>
<dbReference type="Gene3D" id="3.40.30.10">
    <property type="entry name" value="Glutaredoxin"/>
    <property type="match status" value="1"/>
</dbReference>
<comment type="function">
    <text evidence="5">Involved in the oxidative stress response and detoxification.</text>
</comment>
<dbReference type="Pfam" id="PF02798">
    <property type="entry name" value="GST_N"/>
    <property type="match status" value="1"/>
</dbReference>
<evidence type="ECO:0000313" key="9">
    <source>
        <dbReference type="EMBL" id="KAF2088017.1"/>
    </source>
</evidence>
<proteinExistence type="inferred from homology"/>
<dbReference type="InterPro" id="IPR004046">
    <property type="entry name" value="GST_C"/>
</dbReference>
<evidence type="ECO:0000259" key="7">
    <source>
        <dbReference type="PROSITE" id="PS50404"/>
    </source>
</evidence>
<dbReference type="InterPro" id="IPR004045">
    <property type="entry name" value="Glutathione_S-Trfase_N"/>
</dbReference>
<dbReference type="SUPFAM" id="SSF52833">
    <property type="entry name" value="Thioredoxin-like"/>
    <property type="match status" value="1"/>
</dbReference>
<dbReference type="PANTHER" id="PTHR44051">
    <property type="entry name" value="GLUTATHIONE S-TRANSFERASE-RELATED"/>
    <property type="match status" value="1"/>
</dbReference>
<dbReference type="InterPro" id="IPR036282">
    <property type="entry name" value="Glutathione-S-Trfase_C_sf"/>
</dbReference>
<evidence type="ECO:0000256" key="6">
    <source>
        <dbReference type="RuleBase" id="RU003494"/>
    </source>
</evidence>
<dbReference type="AlphaFoldDB" id="A0A9P4HX50"/>
<evidence type="ECO:0000313" key="10">
    <source>
        <dbReference type="Proteomes" id="UP000799776"/>
    </source>
</evidence>
<dbReference type="PROSITE" id="PS50405">
    <property type="entry name" value="GST_CTER"/>
    <property type="match status" value="1"/>
</dbReference>
<evidence type="ECO:0000259" key="8">
    <source>
        <dbReference type="PROSITE" id="PS50405"/>
    </source>
</evidence>
<dbReference type="SFLD" id="SFLDG00358">
    <property type="entry name" value="Main_(cytGST)"/>
    <property type="match status" value="1"/>
</dbReference>
<dbReference type="Proteomes" id="UP000799776">
    <property type="component" value="Unassembled WGS sequence"/>
</dbReference>